<keyword evidence="3" id="KW-1185">Reference proteome</keyword>
<dbReference type="AlphaFoldDB" id="A0A8J3IB12"/>
<accession>A0A8J3IB12</accession>
<dbReference type="InterPro" id="IPR018658">
    <property type="entry name" value="DUF2089"/>
</dbReference>
<organism evidence="2 3">
    <name type="scientific">Ktedonospora formicarum</name>
    <dbReference type="NCBI Taxonomy" id="2778364"/>
    <lineage>
        <taxon>Bacteria</taxon>
        <taxon>Bacillati</taxon>
        <taxon>Chloroflexota</taxon>
        <taxon>Ktedonobacteria</taxon>
        <taxon>Ktedonobacterales</taxon>
        <taxon>Ktedonobacteraceae</taxon>
        <taxon>Ktedonospora</taxon>
    </lineage>
</organism>
<evidence type="ECO:0000313" key="2">
    <source>
        <dbReference type="EMBL" id="GHO48769.1"/>
    </source>
</evidence>
<reference evidence="2" key="1">
    <citation type="submission" date="2020-10" db="EMBL/GenBank/DDBJ databases">
        <title>Taxonomic study of unclassified bacteria belonging to the class Ktedonobacteria.</title>
        <authorList>
            <person name="Yabe S."/>
            <person name="Wang C.M."/>
            <person name="Zheng Y."/>
            <person name="Sakai Y."/>
            <person name="Cavaletti L."/>
            <person name="Monciardini P."/>
            <person name="Donadio S."/>
        </authorList>
    </citation>
    <scope>NUCLEOTIDE SEQUENCE</scope>
    <source>
        <strain evidence="2">SOSP1-1</strain>
    </source>
</reference>
<sequence>MEYERSEKCSQLEWGKHMKSLNPLITHDPVNGDELIVTRLEGQRSGIVIEGRFSLDWMGRLTPQQLTFVGLLVKHRGNVQRLAAELNVAYNTARNHLDEIVAALEYPPEYEDDSSRVNVLEQLSEGEISFEDALELLSR</sequence>
<proteinExistence type="predicted"/>
<evidence type="ECO:0000259" key="1">
    <source>
        <dbReference type="Pfam" id="PF09862"/>
    </source>
</evidence>
<dbReference type="Pfam" id="PF09862">
    <property type="entry name" value="DUF2089"/>
    <property type="match status" value="1"/>
</dbReference>
<gene>
    <name evidence="2" type="ORF">KSX_69320</name>
</gene>
<comment type="caution">
    <text evidence="2">The sequence shown here is derived from an EMBL/GenBank/DDBJ whole genome shotgun (WGS) entry which is preliminary data.</text>
</comment>
<dbReference type="Proteomes" id="UP000612362">
    <property type="component" value="Unassembled WGS sequence"/>
</dbReference>
<name>A0A8J3IB12_9CHLR</name>
<dbReference type="EMBL" id="BNJF01000004">
    <property type="protein sequence ID" value="GHO48769.1"/>
    <property type="molecule type" value="Genomic_DNA"/>
</dbReference>
<protein>
    <submittedName>
        <fullName evidence="2">Fis family transcriptional regulator</fullName>
    </submittedName>
</protein>
<evidence type="ECO:0000313" key="3">
    <source>
        <dbReference type="Proteomes" id="UP000612362"/>
    </source>
</evidence>
<feature type="domain" description="DUF2089" evidence="1">
    <location>
        <begin position="61"/>
        <end position="106"/>
    </location>
</feature>